<dbReference type="Pfam" id="PF01476">
    <property type="entry name" value="LysM"/>
    <property type="match status" value="1"/>
</dbReference>
<feature type="region of interest" description="Disordered" evidence="1">
    <location>
        <begin position="496"/>
        <end position="515"/>
    </location>
</feature>
<dbReference type="KEGG" id="oat:OAN307_c32830"/>
<feature type="domain" description="LysM" evidence="2">
    <location>
        <begin position="449"/>
        <end position="498"/>
    </location>
</feature>
<name>M9R9A8_9RHOB</name>
<feature type="region of interest" description="Disordered" evidence="1">
    <location>
        <begin position="214"/>
        <end position="242"/>
    </location>
</feature>
<dbReference type="InterPro" id="IPR018392">
    <property type="entry name" value="LysM"/>
</dbReference>
<dbReference type="eggNOG" id="COG1652">
    <property type="taxonomic scope" value="Bacteria"/>
</dbReference>
<dbReference type="PANTHER" id="PTHR34700">
    <property type="entry name" value="POTASSIUM BINDING PROTEIN KBP"/>
    <property type="match status" value="1"/>
</dbReference>
<dbReference type="InterPro" id="IPR052196">
    <property type="entry name" value="Bact_Kbp"/>
</dbReference>
<evidence type="ECO:0000313" key="3">
    <source>
        <dbReference type="EMBL" id="AGI68797.1"/>
    </source>
</evidence>
<organism evidence="3 4">
    <name type="scientific">Octadecabacter antarcticus 307</name>
    <dbReference type="NCBI Taxonomy" id="391626"/>
    <lineage>
        <taxon>Bacteria</taxon>
        <taxon>Pseudomonadati</taxon>
        <taxon>Pseudomonadota</taxon>
        <taxon>Alphaproteobacteria</taxon>
        <taxon>Rhodobacterales</taxon>
        <taxon>Roseobacteraceae</taxon>
        <taxon>Octadecabacter</taxon>
    </lineage>
</organism>
<evidence type="ECO:0000256" key="1">
    <source>
        <dbReference type="SAM" id="MobiDB-lite"/>
    </source>
</evidence>
<accession>M9R9A8</accession>
<evidence type="ECO:0000259" key="2">
    <source>
        <dbReference type="PROSITE" id="PS51782"/>
    </source>
</evidence>
<proteinExistence type="predicted"/>
<sequence>MITGGLVSALAIAVAMYLRPIPDQSSAQPAPIQNPVQDRGQDVALESVVPDPVAEEDIGASPPVDEGQVLQPADRPPEAIVTLRDLRFEPDGGFVVSGLATPNLPVAAMVNDVEVERVMASADGTFFVVGFLGFSDTPRILTVLSDPDGAAMLPDRTFALAANPAPTVVAIAEAPDTPPEVPAGENGTPDVAEAQAQVVTGVAADVVTQVAPSPVVETPSGASTETPNDEPVAALDQTPDEMSDETPVETIAQAPVAVVDQAPVEAVNTEKPVVTATEIPADTPTPDPTPAEQTPTEVVIASEDAQSNPSNPSTPAILAITPDGVEVIQPAIAADTPPEVMSNVALDAITYEPSGDVTLRGRATLQGEDGFVQVYVDNTPVSRLPIDENGTWRGDLPDVDAGVYTLRIDEIDAEGDVVSRIETPFLREDPENVIAAMAEDVANPNFTVATRTVQPGATLWAIAEERYGLGILYFKVFEANRDRIRDPDLIYPGQVFTIPPPDRKDVSPDDSGGDN</sequence>
<dbReference type="InterPro" id="IPR036779">
    <property type="entry name" value="LysM_dom_sf"/>
</dbReference>
<dbReference type="Gene3D" id="3.10.350.10">
    <property type="entry name" value="LysM domain"/>
    <property type="match status" value="1"/>
</dbReference>
<dbReference type="HOGENOM" id="CLU_025322_1_1_5"/>
<dbReference type="RefSeq" id="WP_015500776.1">
    <property type="nucleotide sequence ID" value="NC_020911.1"/>
</dbReference>
<gene>
    <name evidence="3" type="ORF">OAN307_c32830</name>
</gene>
<evidence type="ECO:0000313" key="4">
    <source>
        <dbReference type="Proteomes" id="UP000005307"/>
    </source>
</evidence>
<dbReference type="CDD" id="cd00118">
    <property type="entry name" value="LysM"/>
    <property type="match status" value="1"/>
</dbReference>
<keyword evidence="4" id="KW-1185">Reference proteome</keyword>
<dbReference type="AlphaFoldDB" id="M9R9A8"/>
<dbReference type="EMBL" id="CP003740">
    <property type="protein sequence ID" value="AGI68797.1"/>
    <property type="molecule type" value="Genomic_DNA"/>
</dbReference>
<dbReference type="PANTHER" id="PTHR34700:SF4">
    <property type="entry name" value="PHAGE-LIKE ELEMENT PBSX PROTEIN XKDP"/>
    <property type="match status" value="1"/>
</dbReference>
<dbReference type="PROSITE" id="PS51782">
    <property type="entry name" value="LYSM"/>
    <property type="match status" value="1"/>
</dbReference>
<dbReference type="SMART" id="SM00257">
    <property type="entry name" value="LysM"/>
    <property type="match status" value="1"/>
</dbReference>
<dbReference type="STRING" id="391626.OAN307_c32830"/>
<dbReference type="Proteomes" id="UP000005307">
    <property type="component" value="Chromosome"/>
</dbReference>
<reference evidence="3 4" key="1">
    <citation type="journal article" date="2013" name="PLoS ONE">
        <title>Poles Apart: Arctic and Antarctic Octadecabacter strains Share High Genome Plasticity and a New Type of Xanthorhodopsin.</title>
        <authorList>
            <person name="Vollmers J."/>
            <person name="Voget S."/>
            <person name="Dietrich S."/>
            <person name="Gollnow K."/>
            <person name="Smits M."/>
            <person name="Meyer K."/>
            <person name="Brinkhoff T."/>
            <person name="Simon M."/>
            <person name="Daniel R."/>
        </authorList>
    </citation>
    <scope>NUCLEOTIDE SEQUENCE [LARGE SCALE GENOMIC DNA]</scope>
    <source>
        <strain evidence="3 4">307</strain>
    </source>
</reference>
<protein>
    <recommendedName>
        <fullName evidence="2">LysM domain-containing protein</fullName>
    </recommendedName>
</protein>